<dbReference type="Proteomes" id="UP001308005">
    <property type="component" value="Unassembled WGS sequence"/>
</dbReference>
<evidence type="ECO:0000256" key="7">
    <source>
        <dbReference type="ARBA" id="ARBA00023136"/>
    </source>
</evidence>
<comment type="similarity">
    <text evidence="2 10 11">Belongs to the TonB-dependent receptor family.</text>
</comment>
<dbReference type="CDD" id="cd01347">
    <property type="entry name" value="ligand_gated_channel"/>
    <property type="match status" value="1"/>
</dbReference>
<evidence type="ECO:0000259" key="13">
    <source>
        <dbReference type="Pfam" id="PF07715"/>
    </source>
</evidence>
<evidence type="ECO:0000256" key="11">
    <source>
        <dbReference type="RuleBase" id="RU003357"/>
    </source>
</evidence>
<dbReference type="Pfam" id="PF07715">
    <property type="entry name" value="Plug"/>
    <property type="match status" value="1"/>
</dbReference>
<comment type="subcellular location">
    <subcellularLocation>
        <location evidence="1 10">Cell outer membrane</location>
        <topology evidence="1 10">Multi-pass membrane protein</topology>
    </subcellularLocation>
</comment>
<dbReference type="InterPro" id="IPR037066">
    <property type="entry name" value="Plug_dom_sf"/>
</dbReference>
<proteinExistence type="inferred from homology"/>
<dbReference type="Gene3D" id="2.40.170.20">
    <property type="entry name" value="TonB-dependent receptor, beta-barrel domain"/>
    <property type="match status" value="1"/>
</dbReference>
<evidence type="ECO:0000256" key="8">
    <source>
        <dbReference type="ARBA" id="ARBA00023170"/>
    </source>
</evidence>
<dbReference type="InterPro" id="IPR000531">
    <property type="entry name" value="Beta-barrel_TonB"/>
</dbReference>
<comment type="caution">
    <text evidence="14">The sequence shown here is derived from an EMBL/GenBank/DDBJ whole genome shotgun (WGS) entry which is preliminary data.</text>
</comment>
<dbReference type="Pfam" id="PF00593">
    <property type="entry name" value="TonB_dep_Rec_b-barrel"/>
    <property type="match status" value="1"/>
</dbReference>
<evidence type="ECO:0000256" key="6">
    <source>
        <dbReference type="ARBA" id="ARBA00023077"/>
    </source>
</evidence>
<evidence type="ECO:0000256" key="10">
    <source>
        <dbReference type="PROSITE-ProRule" id="PRU01360"/>
    </source>
</evidence>
<reference evidence="15" key="1">
    <citation type="submission" date="2023-07" db="EMBL/GenBank/DDBJ databases">
        <title>The carbon used by Thiothrix.</title>
        <authorList>
            <person name="Chen L."/>
        </authorList>
    </citation>
    <scope>NUCLEOTIDE SEQUENCE [LARGE SCALE GENOMIC DNA]</scope>
</reference>
<dbReference type="Gene3D" id="2.170.130.10">
    <property type="entry name" value="TonB-dependent receptor, plug domain"/>
    <property type="match status" value="1"/>
</dbReference>
<dbReference type="PANTHER" id="PTHR32552:SF83">
    <property type="entry name" value="BLR3904 PROTEIN"/>
    <property type="match status" value="1"/>
</dbReference>
<keyword evidence="9 10" id="KW-0998">Cell outer membrane</keyword>
<name>A0ABU6CZ27_9GAMM</name>
<dbReference type="NCBIfam" id="TIGR01783">
    <property type="entry name" value="TonB-siderophor"/>
    <property type="match status" value="1"/>
</dbReference>
<keyword evidence="7 10" id="KW-0472">Membrane</keyword>
<feature type="domain" description="TonB-dependent receptor-like beta-barrel" evidence="12">
    <location>
        <begin position="275"/>
        <end position="722"/>
    </location>
</feature>
<sequence length="756" mass="80487">MSYQNQPLALRGVACRAEQPNTTLASAAFAVFAAITSPAHADEVTRLEGVTAEAKKAAPGSNPNADPEAPYKIDKSGNGKFTEPLLNVSKTITVVGKEQMQDAGVTALRDLMRTQPGITLGTGEGGNAQGDRFIIRGFDARGDIFVDGMRDPGVTTREVFATEQVEIAKGPSSTFAGRGTTGGAVNSISKKPQDTNFTRGTLTLGNDQRATLDANRVVNDQLSVRGSFMLEDSDVAGRNEVYKQGQGVALAADYKATDKTNMLVDLYHLRKEEMPDRGHPWDSLTNAPAAVDRDNFYGIVGRDFQDTGADILTATLEHKLSDNTTISSKTRIGETTNEYVVSNPGGISGLTPASTMTNRTSRAGFTNNFQGNNTQITHEFHSGAVEHNLVAGFEISSEEVTNQSFDLDATVAAPVLNVMNPDNHAIGQPVTGRSASKSEVKADVRSLYVLDTAKLNPRWEVFGGLRHDTFEIERHAREGVYDPNSDSTDDTGFLNGHAGVVYKPRENGSIYASLSSSSNLPGEMFDSGGVEYGGITPLVAALDKPEENKSIELGTKWNLANDHLAVNAAIFQTEKKNKIEVSGTGTAQVASQTGKVRINGVEVGVSGNVTPKLSLSGGAVLMDTKILDSATPSAIGKELANVAEQSASIQAKYQATPKLAVGGTVVHTGEIKGGTFAATSVNTNTASPHFGEPLVLEASNRLDLMAEYKLNKKLSAQLNVKNATDETIYEAFYRSAAPFTYVAPGRTTNVSLTYDF</sequence>
<organism evidence="14 15">
    <name type="scientific">Candidatus Thiothrix phosphatis</name>
    <dbReference type="NCBI Taxonomy" id="3112415"/>
    <lineage>
        <taxon>Bacteria</taxon>
        <taxon>Pseudomonadati</taxon>
        <taxon>Pseudomonadota</taxon>
        <taxon>Gammaproteobacteria</taxon>
        <taxon>Thiotrichales</taxon>
        <taxon>Thiotrichaceae</taxon>
        <taxon>Thiothrix</taxon>
    </lineage>
</organism>
<dbReference type="PANTHER" id="PTHR32552">
    <property type="entry name" value="FERRICHROME IRON RECEPTOR-RELATED"/>
    <property type="match status" value="1"/>
</dbReference>
<dbReference type="InterPro" id="IPR039426">
    <property type="entry name" value="TonB-dep_rcpt-like"/>
</dbReference>
<keyword evidence="5 10" id="KW-0812">Transmembrane</keyword>
<dbReference type="EMBL" id="JAYMYJ010000112">
    <property type="protein sequence ID" value="MEB4591638.1"/>
    <property type="molecule type" value="Genomic_DNA"/>
</dbReference>
<accession>A0ABU6CZ27</accession>
<dbReference type="RefSeq" id="WP_324695397.1">
    <property type="nucleotide sequence ID" value="NZ_JAYMYJ010000112.1"/>
</dbReference>
<dbReference type="InterPro" id="IPR010105">
    <property type="entry name" value="TonB_sidphr_rcpt"/>
</dbReference>
<dbReference type="PROSITE" id="PS52016">
    <property type="entry name" value="TONB_DEPENDENT_REC_3"/>
    <property type="match status" value="1"/>
</dbReference>
<dbReference type="InterPro" id="IPR012910">
    <property type="entry name" value="Plug_dom"/>
</dbReference>
<evidence type="ECO:0000259" key="12">
    <source>
        <dbReference type="Pfam" id="PF00593"/>
    </source>
</evidence>
<dbReference type="InterPro" id="IPR036942">
    <property type="entry name" value="Beta-barrel_TonB_sf"/>
</dbReference>
<evidence type="ECO:0000256" key="1">
    <source>
        <dbReference type="ARBA" id="ARBA00004571"/>
    </source>
</evidence>
<keyword evidence="8 14" id="KW-0675">Receptor</keyword>
<keyword evidence="4 10" id="KW-1134">Transmembrane beta strand</keyword>
<keyword evidence="3 10" id="KW-0813">Transport</keyword>
<evidence type="ECO:0000256" key="2">
    <source>
        <dbReference type="ARBA" id="ARBA00009810"/>
    </source>
</evidence>
<evidence type="ECO:0000256" key="5">
    <source>
        <dbReference type="ARBA" id="ARBA00022692"/>
    </source>
</evidence>
<evidence type="ECO:0000256" key="4">
    <source>
        <dbReference type="ARBA" id="ARBA00022452"/>
    </source>
</evidence>
<evidence type="ECO:0000313" key="14">
    <source>
        <dbReference type="EMBL" id="MEB4591638.1"/>
    </source>
</evidence>
<keyword evidence="15" id="KW-1185">Reference proteome</keyword>
<keyword evidence="6 11" id="KW-0798">TonB box</keyword>
<gene>
    <name evidence="14" type="ORF">VSS37_11660</name>
</gene>
<protein>
    <submittedName>
        <fullName evidence="14">TonB-dependent siderophore receptor</fullName>
    </submittedName>
</protein>
<dbReference type="SUPFAM" id="SSF56935">
    <property type="entry name" value="Porins"/>
    <property type="match status" value="1"/>
</dbReference>
<evidence type="ECO:0000313" key="15">
    <source>
        <dbReference type="Proteomes" id="UP001308005"/>
    </source>
</evidence>
<evidence type="ECO:0000256" key="3">
    <source>
        <dbReference type="ARBA" id="ARBA00022448"/>
    </source>
</evidence>
<evidence type="ECO:0000256" key="9">
    <source>
        <dbReference type="ARBA" id="ARBA00023237"/>
    </source>
</evidence>
<feature type="domain" description="TonB-dependent receptor plug" evidence="13">
    <location>
        <begin position="86"/>
        <end position="184"/>
    </location>
</feature>